<gene>
    <name evidence="8 14" type="primary">dnaA</name>
    <name evidence="14" type="ORF">ENK44_15880</name>
</gene>
<dbReference type="Pfam" id="PF11638">
    <property type="entry name" value="DnaA_N"/>
    <property type="match status" value="1"/>
</dbReference>
<dbReference type="AlphaFoldDB" id="A0A7V4U3D4"/>
<dbReference type="SMART" id="SM00760">
    <property type="entry name" value="Bac_DnaA_C"/>
    <property type="match status" value="1"/>
</dbReference>
<dbReference type="InterPro" id="IPR024633">
    <property type="entry name" value="DnaA_N_dom"/>
</dbReference>
<evidence type="ECO:0000256" key="7">
    <source>
        <dbReference type="ARBA" id="ARBA00023125"/>
    </source>
</evidence>
<evidence type="ECO:0000256" key="3">
    <source>
        <dbReference type="ARBA" id="ARBA00022705"/>
    </source>
</evidence>
<evidence type="ECO:0000256" key="11">
    <source>
        <dbReference type="RuleBase" id="RU004227"/>
    </source>
</evidence>
<keyword evidence="7 8" id="KW-0238">DNA-binding</keyword>
<dbReference type="InterPro" id="IPR003593">
    <property type="entry name" value="AAA+_ATPase"/>
</dbReference>
<protein>
    <recommendedName>
        <fullName evidence="8 9">Chromosomal replication initiator protein DnaA</fullName>
    </recommendedName>
</protein>
<evidence type="ECO:0000256" key="5">
    <source>
        <dbReference type="ARBA" id="ARBA00022840"/>
    </source>
</evidence>
<keyword evidence="4 8" id="KW-0547">Nucleotide-binding</keyword>
<dbReference type="SMART" id="SM00382">
    <property type="entry name" value="AAA"/>
    <property type="match status" value="1"/>
</dbReference>
<evidence type="ECO:0000256" key="6">
    <source>
        <dbReference type="ARBA" id="ARBA00023121"/>
    </source>
</evidence>
<sequence>MDTNLAEKISTPEAVWKGVQEILKSNLNPRSYNTWFAPTEAISMDEQSIEISVPNRFFCEWIDNHYSKVVHNAITQILGYAIKIKYRVKNDTVPGTPYEATDWQKSSASEPNGSAIQQKGIESPYYTRINERYIFDNFIVGDSNHFAYAAARAVADSPGRTNYNPLIVYGGTGLGKTHLIQAIGNHALKKYPGLKVFYTSSDTFTSHFINSIQTNKVAEFSAFYRSCDILLLDDIHFFSNKGKTQEEFFHTFNDLHQNGKQIILTSDRPINELVALEERLISRFKWGLIVDVQPPDFETRLAILRKKCDESELAIPGDILEYLAINLKDNVRELEGALTKIMAQVTFTAAEPTIDMARSIVAEIAKPDRSMLSIDNIMEYTAKVFNLPIDQLRAKTRKKDVVKARQVAMYLTKSLTHHSLVTIGLHFGGRDHSTVIHAIENVEKALRGDPAFKHQLDAMKKHLEYNR</sequence>
<evidence type="ECO:0000256" key="2">
    <source>
        <dbReference type="ARBA" id="ARBA00022490"/>
    </source>
</evidence>
<dbReference type="InterPro" id="IPR013159">
    <property type="entry name" value="DnaA_C"/>
</dbReference>
<feature type="binding site" evidence="8">
    <location>
        <position position="173"/>
    </location>
    <ligand>
        <name>ATP</name>
        <dbReference type="ChEBI" id="CHEBI:30616"/>
    </ligand>
</feature>
<comment type="subcellular location">
    <subcellularLocation>
        <location evidence="8">Cytoplasm</location>
    </subcellularLocation>
</comment>
<name>A0A7V4U3D4_CALAY</name>
<dbReference type="InterPro" id="IPR001957">
    <property type="entry name" value="Chromosome_initiator_DnaA"/>
</dbReference>
<dbReference type="PRINTS" id="PR00051">
    <property type="entry name" value="DNAA"/>
</dbReference>
<feature type="domain" description="Chromosomal replication initiator DnaA C-terminal" evidence="13">
    <location>
        <begin position="373"/>
        <end position="442"/>
    </location>
</feature>
<feature type="region of interest" description="Domain IV, binds dsDNA" evidence="8">
    <location>
        <begin position="346"/>
        <end position="467"/>
    </location>
</feature>
<dbReference type="Gene3D" id="1.10.1750.10">
    <property type="match status" value="1"/>
</dbReference>
<feature type="region of interest" description="Domain I, interacts with DnaA modulators" evidence="8">
    <location>
        <begin position="1"/>
        <end position="101"/>
    </location>
</feature>
<dbReference type="SUPFAM" id="SSF52540">
    <property type="entry name" value="P-loop containing nucleoside triphosphate hydrolases"/>
    <property type="match status" value="1"/>
</dbReference>
<keyword evidence="6 8" id="KW-0446">Lipid-binding</keyword>
<evidence type="ECO:0000259" key="13">
    <source>
        <dbReference type="SMART" id="SM00760"/>
    </source>
</evidence>
<evidence type="ECO:0000256" key="9">
    <source>
        <dbReference type="NCBIfam" id="TIGR00362"/>
    </source>
</evidence>
<evidence type="ECO:0000256" key="8">
    <source>
        <dbReference type="HAMAP-Rule" id="MF_00377"/>
    </source>
</evidence>
<comment type="similarity">
    <text evidence="1 8 11">Belongs to the DnaA family.</text>
</comment>
<proteinExistence type="inferred from homology"/>
<comment type="domain">
    <text evidence="8">Domain I is involved in oligomerization and binding regulators, domain II is flexibile and of varying length in different bacteria, domain III forms the AAA+ region, while domain IV binds dsDNA.</text>
</comment>
<dbReference type="GO" id="GO:0006270">
    <property type="term" value="P:DNA replication initiation"/>
    <property type="evidence" value="ECO:0007669"/>
    <property type="project" value="UniProtKB-UniRule"/>
</dbReference>
<evidence type="ECO:0000256" key="1">
    <source>
        <dbReference type="ARBA" id="ARBA00006583"/>
    </source>
</evidence>
<keyword evidence="5 8" id="KW-0067">ATP-binding</keyword>
<dbReference type="NCBIfam" id="TIGR00362">
    <property type="entry name" value="DnaA"/>
    <property type="match status" value="1"/>
</dbReference>
<dbReference type="GO" id="GO:0003688">
    <property type="term" value="F:DNA replication origin binding"/>
    <property type="evidence" value="ECO:0007669"/>
    <property type="project" value="UniProtKB-UniRule"/>
</dbReference>
<dbReference type="EMBL" id="DRQG01000148">
    <property type="protein sequence ID" value="HGY57188.1"/>
    <property type="molecule type" value="Genomic_DNA"/>
</dbReference>
<feature type="binding site" evidence="8">
    <location>
        <position position="177"/>
    </location>
    <ligand>
        <name>ATP</name>
        <dbReference type="ChEBI" id="CHEBI:30616"/>
    </ligand>
</feature>
<dbReference type="CDD" id="cd06571">
    <property type="entry name" value="Bac_DnaA_C"/>
    <property type="match status" value="1"/>
</dbReference>
<dbReference type="SUPFAM" id="SSF48295">
    <property type="entry name" value="TrpR-like"/>
    <property type="match status" value="1"/>
</dbReference>
<dbReference type="InterPro" id="IPR020591">
    <property type="entry name" value="Chromosome_initiator_DnaA-like"/>
</dbReference>
<comment type="function">
    <text evidence="8 10">Plays an essential role in the initiation and regulation of chromosomal replication. ATP-DnaA binds to the origin of replication (oriC) to initiate formation of the DNA replication initiation complex once per cell cycle. Binds the DnaA box (a 9 base pair repeat at the origin) and separates the double-stranded (ds)DNA. Forms a right-handed helical filament on oriC DNA; dsDNA binds to the exterior of the filament while single-stranded (ss)DNA is stabiized in the filament's interior. The ATP-DnaA-oriC complex binds and stabilizes one strand of the AT-rich DNA unwinding element (DUE), permitting loading of DNA polymerase. After initiation quickly degrades to an ADP-DnaA complex that is not apt for DNA replication. Binds acidic phospholipids.</text>
</comment>
<dbReference type="GO" id="GO:0005737">
    <property type="term" value="C:cytoplasm"/>
    <property type="evidence" value="ECO:0007669"/>
    <property type="project" value="UniProtKB-SubCell"/>
</dbReference>
<feature type="binding site" evidence="8">
    <location>
        <position position="176"/>
    </location>
    <ligand>
        <name>ATP</name>
        <dbReference type="ChEBI" id="CHEBI:30616"/>
    </ligand>
</feature>
<evidence type="ECO:0000256" key="4">
    <source>
        <dbReference type="ARBA" id="ARBA00022741"/>
    </source>
</evidence>
<dbReference type="CDD" id="cd00009">
    <property type="entry name" value="AAA"/>
    <property type="match status" value="1"/>
</dbReference>
<reference evidence="14" key="1">
    <citation type="journal article" date="2020" name="mSystems">
        <title>Genome- and Community-Level Interaction Insights into Carbon Utilization and Element Cycling Functions of Hydrothermarchaeota in Hydrothermal Sediment.</title>
        <authorList>
            <person name="Zhou Z."/>
            <person name="Liu Y."/>
            <person name="Xu W."/>
            <person name="Pan J."/>
            <person name="Luo Z.H."/>
            <person name="Li M."/>
        </authorList>
    </citation>
    <scope>NUCLEOTIDE SEQUENCE [LARGE SCALE GENOMIC DNA]</scope>
    <source>
        <strain evidence="14">HyVt-577</strain>
    </source>
</reference>
<dbReference type="GO" id="GO:0006275">
    <property type="term" value="P:regulation of DNA replication"/>
    <property type="evidence" value="ECO:0007669"/>
    <property type="project" value="UniProtKB-UniRule"/>
</dbReference>
<evidence type="ECO:0000256" key="10">
    <source>
        <dbReference type="RuleBase" id="RU000577"/>
    </source>
</evidence>
<dbReference type="GO" id="GO:0005886">
    <property type="term" value="C:plasma membrane"/>
    <property type="evidence" value="ECO:0007669"/>
    <property type="project" value="TreeGrafter"/>
</dbReference>
<feature type="domain" description="AAA+ ATPase" evidence="12">
    <location>
        <begin position="162"/>
        <end position="290"/>
    </location>
</feature>
<dbReference type="InterPro" id="IPR013317">
    <property type="entry name" value="DnaA_dom"/>
</dbReference>
<dbReference type="Gene3D" id="3.30.300.180">
    <property type="match status" value="1"/>
</dbReference>
<dbReference type="Pfam" id="PF08299">
    <property type="entry name" value="Bac_DnaA_C"/>
    <property type="match status" value="1"/>
</dbReference>
<dbReference type="Proteomes" id="UP000885779">
    <property type="component" value="Unassembled WGS sequence"/>
</dbReference>
<dbReference type="PANTHER" id="PTHR30050:SF2">
    <property type="entry name" value="CHROMOSOMAL REPLICATION INITIATOR PROTEIN DNAA"/>
    <property type="match status" value="1"/>
</dbReference>
<feature type="binding site" evidence="8">
    <location>
        <position position="175"/>
    </location>
    <ligand>
        <name>ATP</name>
        <dbReference type="ChEBI" id="CHEBI:30616"/>
    </ligand>
</feature>
<dbReference type="InterPro" id="IPR010921">
    <property type="entry name" value="Trp_repressor/repl_initiator"/>
</dbReference>
<keyword evidence="3 8" id="KW-0235">DNA replication</keyword>
<dbReference type="Pfam" id="PF00308">
    <property type="entry name" value="Bac_DnaA"/>
    <property type="match status" value="1"/>
</dbReference>
<dbReference type="FunFam" id="3.40.50.300:FF:000668">
    <property type="entry name" value="Chromosomal replication initiator protein DnaA"/>
    <property type="match status" value="1"/>
</dbReference>
<dbReference type="PANTHER" id="PTHR30050">
    <property type="entry name" value="CHROMOSOMAL REPLICATION INITIATOR PROTEIN DNAA"/>
    <property type="match status" value="1"/>
</dbReference>
<comment type="subunit">
    <text evidence="8">Oligomerizes as a right-handed, spiral filament on DNA at oriC.</text>
</comment>
<dbReference type="Gene3D" id="3.40.50.300">
    <property type="entry name" value="P-loop containing nucleotide triphosphate hydrolases"/>
    <property type="match status" value="1"/>
</dbReference>
<evidence type="ECO:0000313" key="14">
    <source>
        <dbReference type="EMBL" id="HGY57188.1"/>
    </source>
</evidence>
<dbReference type="InterPro" id="IPR027417">
    <property type="entry name" value="P-loop_NTPase"/>
</dbReference>
<dbReference type="InterPro" id="IPR018312">
    <property type="entry name" value="Chromosome_initiator_DnaA_CS"/>
</dbReference>
<dbReference type="GO" id="GO:0005524">
    <property type="term" value="F:ATP binding"/>
    <property type="evidence" value="ECO:0007669"/>
    <property type="project" value="UniProtKB-UniRule"/>
</dbReference>
<dbReference type="GO" id="GO:0008289">
    <property type="term" value="F:lipid binding"/>
    <property type="evidence" value="ECO:0007669"/>
    <property type="project" value="UniProtKB-KW"/>
</dbReference>
<organism evidence="14">
    <name type="scientific">Caldithrix abyssi</name>
    <dbReference type="NCBI Taxonomy" id="187145"/>
    <lineage>
        <taxon>Bacteria</taxon>
        <taxon>Pseudomonadati</taxon>
        <taxon>Calditrichota</taxon>
        <taxon>Calditrichia</taxon>
        <taxon>Calditrichales</taxon>
        <taxon>Calditrichaceae</taxon>
        <taxon>Caldithrix</taxon>
    </lineage>
</organism>
<comment type="caution">
    <text evidence="8">Lacks conserved residue(s) required for the propagation of feature annotation.</text>
</comment>
<accession>A0A7V4U3D4</accession>
<evidence type="ECO:0000259" key="12">
    <source>
        <dbReference type="SMART" id="SM00382"/>
    </source>
</evidence>
<dbReference type="HAMAP" id="MF_00377">
    <property type="entry name" value="DnaA_bact"/>
    <property type="match status" value="1"/>
</dbReference>
<keyword evidence="2 8" id="KW-0963">Cytoplasm</keyword>
<dbReference type="PROSITE" id="PS01008">
    <property type="entry name" value="DNAA"/>
    <property type="match status" value="1"/>
</dbReference>
<comment type="caution">
    <text evidence="14">The sequence shown here is derived from an EMBL/GenBank/DDBJ whole genome shotgun (WGS) entry which is preliminary data.</text>
</comment>
<dbReference type="InterPro" id="IPR038454">
    <property type="entry name" value="DnaA_N_sf"/>
</dbReference>
<dbReference type="Gene3D" id="1.10.8.60">
    <property type="match status" value="1"/>
</dbReference>